<proteinExistence type="predicted"/>
<evidence type="ECO:0000313" key="1">
    <source>
        <dbReference type="EMBL" id="GIE98949.1"/>
    </source>
</evidence>
<dbReference type="Proteomes" id="UP000636960">
    <property type="component" value="Unassembled WGS sequence"/>
</dbReference>
<evidence type="ECO:0000313" key="2">
    <source>
        <dbReference type="Proteomes" id="UP000636960"/>
    </source>
</evidence>
<comment type="caution">
    <text evidence="1">The sequence shown here is derived from an EMBL/GenBank/DDBJ whole genome shotgun (WGS) entry which is preliminary data.</text>
</comment>
<accession>A0A919MXS3</accession>
<organism evidence="1 2">
    <name type="scientific">Paractinoplanes rishiriensis</name>
    <dbReference type="NCBI Taxonomy" id="1050105"/>
    <lineage>
        <taxon>Bacteria</taxon>
        <taxon>Bacillati</taxon>
        <taxon>Actinomycetota</taxon>
        <taxon>Actinomycetes</taxon>
        <taxon>Micromonosporales</taxon>
        <taxon>Micromonosporaceae</taxon>
        <taxon>Paractinoplanes</taxon>
    </lineage>
</organism>
<dbReference type="RefSeq" id="WP_203785971.1">
    <property type="nucleotide sequence ID" value="NZ_BOMV01000069.1"/>
</dbReference>
<name>A0A919MXS3_9ACTN</name>
<gene>
    <name evidence="1" type="ORF">Ari01nite_64140</name>
</gene>
<dbReference type="EMBL" id="BOMV01000069">
    <property type="protein sequence ID" value="GIE98949.1"/>
    <property type="molecule type" value="Genomic_DNA"/>
</dbReference>
<sequence>MTDYWIACLMCELAGEHTGVWTDGDSAEEAASLCMMPGKHVTVTIGLDPDDLRRCLLGHTATDGEVYLASRALDGIEFHNNNDVTAFVEYLRHRTDLPFGPDSVAVFESSYKGRFADRADYAKQYAEMVGEWTQVSAPWPTGHIDWTRAAEALFRESDRWDLDAVSGGIYVFGDEK</sequence>
<reference evidence="1" key="1">
    <citation type="submission" date="2021-01" db="EMBL/GenBank/DDBJ databases">
        <title>Whole genome shotgun sequence of Actinoplanes rishiriensis NBRC 108556.</title>
        <authorList>
            <person name="Komaki H."/>
            <person name="Tamura T."/>
        </authorList>
    </citation>
    <scope>NUCLEOTIDE SEQUENCE</scope>
    <source>
        <strain evidence="1">NBRC 108556</strain>
    </source>
</reference>
<keyword evidence="2" id="KW-1185">Reference proteome</keyword>
<dbReference type="AlphaFoldDB" id="A0A919MXS3"/>
<evidence type="ECO:0008006" key="3">
    <source>
        <dbReference type="Google" id="ProtNLM"/>
    </source>
</evidence>
<protein>
    <recommendedName>
        <fullName evidence="3">Antirestriction protein</fullName>
    </recommendedName>
</protein>